<name>A0A542YR21_9MICO</name>
<feature type="domain" description="ATPase AAA-3" evidence="5">
    <location>
        <begin position="90"/>
        <end position="219"/>
    </location>
</feature>
<dbReference type="InterPro" id="IPR011703">
    <property type="entry name" value="ATPase_AAA-3"/>
</dbReference>
<comment type="caution">
    <text evidence="7">The sequence shown here is derived from an EMBL/GenBank/DDBJ whole genome shotgun (WGS) entry which is preliminary data.</text>
</comment>
<evidence type="ECO:0000256" key="4">
    <source>
        <dbReference type="SAM" id="MobiDB-lite"/>
    </source>
</evidence>
<dbReference type="AlphaFoldDB" id="A0A542YR21"/>
<evidence type="ECO:0000256" key="2">
    <source>
        <dbReference type="ARBA" id="ARBA00022840"/>
    </source>
</evidence>
<dbReference type="FunFam" id="3.40.50.300:FF:000640">
    <property type="entry name" value="MoxR family ATPase"/>
    <property type="match status" value="1"/>
</dbReference>
<protein>
    <submittedName>
        <fullName evidence="7">MoxR-like ATPase</fullName>
    </submittedName>
</protein>
<dbReference type="PANTHER" id="PTHR42759">
    <property type="entry name" value="MOXR FAMILY PROTEIN"/>
    <property type="match status" value="1"/>
</dbReference>
<feature type="region of interest" description="Disordered" evidence="4">
    <location>
        <begin position="1"/>
        <end position="35"/>
    </location>
</feature>
<dbReference type="GO" id="GO:0005524">
    <property type="term" value="F:ATP binding"/>
    <property type="evidence" value="ECO:0007669"/>
    <property type="project" value="UniProtKB-KW"/>
</dbReference>
<dbReference type="Gene3D" id="3.40.50.300">
    <property type="entry name" value="P-loop containing nucleotide triphosphate hydrolases"/>
    <property type="match status" value="1"/>
</dbReference>
<dbReference type="GO" id="GO:0016887">
    <property type="term" value="F:ATP hydrolysis activity"/>
    <property type="evidence" value="ECO:0007669"/>
    <property type="project" value="InterPro"/>
</dbReference>
<dbReference type="Pfam" id="PF17863">
    <property type="entry name" value="AAA_lid_2"/>
    <property type="match status" value="1"/>
</dbReference>
<keyword evidence="2" id="KW-0067">ATP-binding</keyword>
<feature type="domain" description="ChlI/MoxR AAA lid" evidence="6">
    <location>
        <begin position="283"/>
        <end position="352"/>
    </location>
</feature>
<dbReference type="InterPro" id="IPR027417">
    <property type="entry name" value="P-loop_NTPase"/>
</dbReference>
<gene>
    <name evidence="7" type="ORF">FB467_1640</name>
</gene>
<evidence type="ECO:0000259" key="6">
    <source>
        <dbReference type="Pfam" id="PF17863"/>
    </source>
</evidence>
<sequence length="366" mass="38976">MGSDGMAEGGADPGRPTDHSADTIPNSGAVPVAPMRQDRTMSVNAPTAQSADLDSIRGTASTIHHAVSTVIEGKEQAVRTAVTVLLAEGHLLVEDVPGVGKTMLAKALARAIDCRVSRVQFTPDLLPSDITGVSVFNQDSRSFEFRRGAVFANIVVGDEINRASPKTQSALLESMEERQVTVDGTTYALPSPFMVMATQNPIEMEGTYPLPEAQRDRFMARISMGYPEASAEMTMLASHSEHDPLAALQPVTDGATVQAQIEAIRGLHTSPALRRYVVDLVTATRHHQGLRLGASPRAGLQLLRAARAHAALAGRDHVLPEDVQGLAGDVLAHRVILTGESQLARHTAHDLIADVVRRTPVPSGRG</sequence>
<proteinExistence type="inferred from homology"/>
<dbReference type="PANTHER" id="PTHR42759:SF5">
    <property type="entry name" value="METHANOL DEHYDROGENASE REGULATOR"/>
    <property type="match status" value="1"/>
</dbReference>
<comment type="similarity">
    <text evidence="3">Belongs to the MoxR family.</text>
</comment>
<reference evidence="7 8" key="1">
    <citation type="submission" date="2019-06" db="EMBL/GenBank/DDBJ databases">
        <title>Sequencing the genomes of 1000 actinobacteria strains.</title>
        <authorList>
            <person name="Klenk H.-P."/>
        </authorList>
    </citation>
    <scope>NUCLEOTIDE SEQUENCE [LARGE SCALE GENOMIC DNA]</scope>
    <source>
        <strain evidence="7 8">DSM 12335</strain>
    </source>
</reference>
<dbReference type="PIRSF" id="PIRSF002849">
    <property type="entry name" value="AAA_ATPase_chaperone_MoxR_prd"/>
    <property type="match status" value="1"/>
</dbReference>
<evidence type="ECO:0000313" key="8">
    <source>
        <dbReference type="Proteomes" id="UP000319516"/>
    </source>
</evidence>
<evidence type="ECO:0000256" key="1">
    <source>
        <dbReference type="ARBA" id="ARBA00022741"/>
    </source>
</evidence>
<evidence type="ECO:0000313" key="7">
    <source>
        <dbReference type="EMBL" id="TQL50529.1"/>
    </source>
</evidence>
<dbReference type="Pfam" id="PF07726">
    <property type="entry name" value="AAA_3"/>
    <property type="match status" value="1"/>
</dbReference>
<evidence type="ECO:0000256" key="3">
    <source>
        <dbReference type="ARBA" id="ARBA00061607"/>
    </source>
</evidence>
<accession>A0A542YR21</accession>
<dbReference type="SUPFAM" id="SSF52540">
    <property type="entry name" value="P-loop containing nucleoside triphosphate hydrolases"/>
    <property type="match status" value="1"/>
</dbReference>
<dbReference type="Gene3D" id="1.10.8.80">
    <property type="entry name" value="Magnesium chelatase subunit I, C-Terminal domain"/>
    <property type="match status" value="1"/>
</dbReference>
<keyword evidence="8" id="KW-1185">Reference proteome</keyword>
<dbReference type="InterPro" id="IPR050764">
    <property type="entry name" value="CbbQ/NirQ/NorQ/GpvN"/>
</dbReference>
<dbReference type="EMBL" id="VFOP01000001">
    <property type="protein sequence ID" value="TQL50529.1"/>
    <property type="molecule type" value="Genomic_DNA"/>
</dbReference>
<dbReference type="CDD" id="cd00009">
    <property type="entry name" value="AAA"/>
    <property type="match status" value="1"/>
</dbReference>
<evidence type="ECO:0000259" key="5">
    <source>
        <dbReference type="Pfam" id="PF07726"/>
    </source>
</evidence>
<dbReference type="InterPro" id="IPR041628">
    <property type="entry name" value="ChlI/MoxR_AAA_lid"/>
</dbReference>
<keyword evidence="1" id="KW-0547">Nucleotide-binding</keyword>
<dbReference type="Proteomes" id="UP000319516">
    <property type="component" value="Unassembled WGS sequence"/>
</dbReference>
<organism evidence="7 8">
    <name type="scientific">Ornithinicoccus hortensis</name>
    <dbReference type="NCBI Taxonomy" id="82346"/>
    <lineage>
        <taxon>Bacteria</taxon>
        <taxon>Bacillati</taxon>
        <taxon>Actinomycetota</taxon>
        <taxon>Actinomycetes</taxon>
        <taxon>Micrococcales</taxon>
        <taxon>Intrasporangiaceae</taxon>
        <taxon>Ornithinicoccus</taxon>
    </lineage>
</organism>